<feature type="transmembrane region" description="Helical" evidence="1">
    <location>
        <begin position="167"/>
        <end position="188"/>
    </location>
</feature>
<organism evidence="2">
    <name type="scientific">freshwater metagenome</name>
    <dbReference type="NCBI Taxonomy" id="449393"/>
    <lineage>
        <taxon>unclassified sequences</taxon>
        <taxon>metagenomes</taxon>
        <taxon>ecological metagenomes</taxon>
    </lineage>
</organism>
<proteinExistence type="predicted"/>
<feature type="transmembrane region" description="Helical" evidence="1">
    <location>
        <begin position="111"/>
        <end position="129"/>
    </location>
</feature>
<reference evidence="2" key="1">
    <citation type="submission" date="2020-05" db="EMBL/GenBank/DDBJ databases">
        <authorList>
            <person name="Chiriac C."/>
            <person name="Salcher M."/>
            <person name="Ghai R."/>
            <person name="Kavagutti S V."/>
        </authorList>
    </citation>
    <scope>NUCLEOTIDE SEQUENCE</scope>
</reference>
<keyword evidence="1" id="KW-0472">Membrane</keyword>
<feature type="transmembrane region" description="Helical" evidence="1">
    <location>
        <begin position="226"/>
        <end position="248"/>
    </location>
</feature>
<feature type="transmembrane region" description="Helical" evidence="1">
    <location>
        <begin position="69"/>
        <end position="90"/>
    </location>
</feature>
<dbReference type="Pfam" id="PF19877">
    <property type="entry name" value="DUF6350"/>
    <property type="match status" value="1"/>
</dbReference>
<keyword evidence="1" id="KW-0812">Transmembrane</keyword>
<sequence length="357" mass="38101">MQRVLSVSLSHAIRGAAFVLLPFAFVALIAWATAGSATGTTTDPIRGALWIWLGAHHIPFSIALPPSGAIGYFSYLPWGAMALPFLAVRITFKRGLDRLQGDYHDIKGVRIAYTLFYTVIVTALSYLSASPAVTSKWYLAPIFALVISGAATLTCGPRIRIAKPIEIATRLLAIIVGLSLLAVGILIFTRIAEIKLLTEALQPGIFGGALLLLLNILYLPNAAIAFASYIAGSGFALGTDTLISPWWYRVDQLPVFPLLGITPLDRHPLFLLGALLFIALGVLLAYWTLSQGIALTLQSGLFFSLGIILLAYLSSGSLMTDEMGAIGVSIWKFGLLSIGEVFIGAGATIALASRAQR</sequence>
<feature type="transmembrane region" description="Helical" evidence="1">
    <location>
        <begin position="135"/>
        <end position="155"/>
    </location>
</feature>
<evidence type="ECO:0000313" key="2">
    <source>
        <dbReference type="EMBL" id="CAB4543851.1"/>
    </source>
</evidence>
<evidence type="ECO:0000313" key="3">
    <source>
        <dbReference type="EMBL" id="CAB4622367.1"/>
    </source>
</evidence>
<name>A0A6J6BXE1_9ZZZZ</name>
<feature type="transmembrane region" description="Helical" evidence="1">
    <location>
        <begin position="200"/>
        <end position="219"/>
    </location>
</feature>
<gene>
    <name evidence="2" type="ORF">UFOPK1440_00636</name>
    <name evidence="3" type="ORF">UFOPK1946_00571</name>
</gene>
<dbReference type="InterPro" id="IPR045931">
    <property type="entry name" value="DUF6350"/>
</dbReference>
<dbReference type="EMBL" id="CAEZSP010000026">
    <property type="protein sequence ID" value="CAB4543851.1"/>
    <property type="molecule type" value="Genomic_DNA"/>
</dbReference>
<evidence type="ECO:0000256" key="1">
    <source>
        <dbReference type="SAM" id="Phobius"/>
    </source>
</evidence>
<feature type="transmembrane region" description="Helical" evidence="1">
    <location>
        <begin position="294"/>
        <end position="313"/>
    </location>
</feature>
<protein>
    <submittedName>
        <fullName evidence="2">Unannotated protein</fullName>
    </submittedName>
</protein>
<keyword evidence="1" id="KW-1133">Transmembrane helix</keyword>
<accession>A0A6J6BXE1</accession>
<feature type="transmembrane region" description="Helical" evidence="1">
    <location>
        <begin position="268"/>
        <end position="287"/>
    </location>
</feature>
<feature type="transmembrane region" description="Helical" evidence="1">
    <location>
        <begin position="333"/>
        <end position="352"/>
    </location>
</feature>
<feature type="transmembrane region" description="Helical" evidence="1">
    <location>
        <begin position="12"/>
        <end position="34"/>
    </location>
</feature>
<dbReference type="EMBL" id="CAEZVG010000022">
    <property type="protein sequence ID" value="CAB4622367.1"/>
    <property type="molecule type" value="Genomic_DNA"/>
</dbReference>
<dbReference type="AlphaFoldDB" id="A0A6J6BXE1"/>